<dbReference type="EMBL" id="BSTK01000019">
    <property type="protein sequence ID" value="GLY91108.1"/>
    <property type="molecule type" value="Genomic_DNA"/>
</dbReference>
<feature type="transmembrane region" description="Helical" evidence="9">
    <location>
        <begin position="109"/>
        <end position="134"/>
    </location>
</feature>
<dbReference type="Pfam" id="PF07730">
    <property type="entry name" value="HisKA_3"/>
    <property type="match status" value="1"/>
</dbReference>
<dbReference type="SUPFAM" id="SSF55874">
    <property type="entry name" value="ATPase domain of HSP90 chaperone/DNA topoisomerase II/histidine kinase"/>
    <property type="match status" value="1"/>
</dbReference>
<keyword evidence="9" id="KW-0812">Transmembrane</keyword>
<dbReference type="GO" id="GO:0016020">
    <property type="term" value="C:membrane"/>
    <property type="evidence" value="ECO:0007669"/>
    <property type="project" value="InterPro"/>
</dbReference>
<dbReference type="Pfam" id="PF02518">
    <property type="entry name" value="HATPase_c"/>
    <property type="match status" value="1"/>
</dbReference>
<dbReference type="InterPro" id="IPR050482">
    <property type="entry name" value="Sensor_HK_TwoCompSys"/>
</dbReference>
<dbReference type="Proteomes" id="UP001165074">
    <property type="component" value="Unassembled WGS sequence"/>
</dbReference>
<dbReference type="PANTHER" id="PTHR24421">
    <property type="entry name" value="NITRATE/NITRITE SENSOR PROTEIN NARX-RELATED"/>
    <property type="match status" value="1"/>
</dbReference>
<sequence length="400" mass="41589">MCSVPGPGAYGEVVSVGGDQAWWRRYPRVVDVAVVLVALFLTLGMMRFAGRPPTRRVLGPVDYGYAAAACAVLLVRRRWPVGVLVVTVLLAVAHGAMREHGPQFLPGQVALYTIAVARGGRAGLVAGAVLLAAAGTTQMVVAPEELSLGAVALVTSTGLAVAAGTGVRTQRAYVATLEERAVRAERARREEAARLVGEERVRIARELHDVVAHQLTLINAQAGVALYLHEGGQGEPAGLVETLSHVKDDSKQALAELRSIVGLLGTPDVPREPVPGLDRLDDLAASFARAGLTVEVRRRGEARAVPSAVDVSGYRIVQEALTNVSKHAATGTARVCLDYAHDTLKIVIADDGAGRGPGGGSGRGLIGMRERAAAVGGEVTAGHRPGGGFLVEAALPLGDQ</sequence>
<evidence type="ECO:0000313" key="13">
    <source>
        <dbReference type="EMBL" id="GLY91108.1"/>
    </source>
</evidence>
<evidence type="ECO:0000259" key="11">
    <source>
        <dbReference type="Pfam" id="PF07730"/>
    </source>
</evidence>
<feature type="transmembrane region" description="Helical" evidence="9">
    <location>
        <begin position="81"/>
        <end position="97"/>
    </location>
</feature>
<feature type="domain" description="Histidine kinase/HSP90-like ATPase" evidence="10">
    <location>
        <begin position="314"/>
        <end position="397"/>
    </location>
</feature>
<keyword evidence="7" id="KW-0067">ATP-binding</keyword>
<keyword evidence="5" id="KW-0547">Nucleotide-binding</keyword>
<dbReference type="InterPro" id="IPR036890">
    <property type="entry name" value="HATPase_C_sf"/>
</dbReference>
<dbReference type="GO" id="GO:0005524">
    <property type="term" value="F:ATP binding"/>
    <property type="evidence" value="ECO:0007669"/>
    <property type="project" value="UniProtKB-KW"/>
</dbReference>
<dbReference type="GO" id="GO:0046983">
    <property type="term" value="F:protein dimerization activity"/>
    <property type="evidence" value="ECO:0007669"/>
    <property type="project" value="InterPro"/>
</dbReference>
<dbReference type="Gene3D" id="1.20.5.1930">
    <property type="match status" value="1"/>
</dbReference>
<name>A0A9W6SCK4_9ACTN</name>
<dbReference type="InterPro" id="IPR003594">
    <property type="entry name" value="HATPase_dom"/>
</dbReference>
<evidence type="ECO:0000256" key="9">
    <source>
        <dbReference type="SAM" id="Phobius"/>
    </source>
</evidence>
<dbReference type="InterPro" id="IPR011712">
    <property type="entry name" value="Sig_transdc_His_kin_sub3_dim/P"/>
</dbReference>
<reference evidence="13" key="1">
    <citation type="submission" date="2023-03" db="EMBL/GenBank/DDBJ databases">
        <title>Actinoallomurus iriomotensis NBRC 103684.</title>
        <authorList>
            <person name="Ichikawa N."/>
            <person name="Sato H."/>
            <person name="Tonouchi N."/>
        </authorList>
    </citation>
    <scope>NUCLEOTIDE SEQUENCE</scope>
    <source>
        <strain evidence="13">NBRC 103684</strain>
    </source>
</reference>
<dbReference type="Gene3D" id="3.30.565.10">
    <property type="entry name" value="Histidine kinase-like ATPase, C-terminal domain"/>
    <property type="match status" value="1"/>
</dbReference>
<dbReference type="Pfam" id="PF23539">
    <property type="entry name" value="DUF7134"/>
    <property type="match status" value="1"/>
</dbReference>
<keyword evidence="9" id="KW-0472">Membrane</keyword>
<keyword evidence="9" id="KW-1133">Transmembrane helix</keyword>
<gene>
    <name evidence="13" type="ORF">Airi02_090370</name>
</gene>
<keyword evidence="3" id="KW-0597">Phosphoprotein</keyword>
<dbReference type="PANTHER" id="PTHR24421:SF10">
    <property type="entry name" value="NITRATE_NITRITE SENSOR PROTEIN NARQ"/>
    <property type="match status" value="1"/>
</dbReference>
<organism evidence="13 14">
    <name type="scientific">Actinoallomurus iriomotensis</name>
    <dbReference type="NCBI Taxonomy" id="478107"/>
    <lineage>
        <taxon>Bacteria</taxon>
        <taxon>Bacillati</taxon>
        <taxon>Actinomycetota</taxon>
        <taxon>Actinomycetes</taxon>
        <taxon>Streptosporangiales</taxon>
        <taxon>Thermomonosporaceae</taxon>
        <taxon>Actinoallomurus</taxon>
    </lineage>
</organism>
<keyword evidence="4" id="KW-0808">Transferase</keyword>
<evidence type="ECO:0000256" key="8">
    <source>
        <dbReference type="ARBA" id="ARBA00023012"/>
    </source>
</evidence>
<dbReference type="CDD" id="cd16917">
    <property type="entry name" value="HATPase_UhpB-NarQ-NarX-like"/>
    <property type="match status" value="1"/>
</dbReference>
<feature type="domain" description="Signal transduction histidine kinase subgroup 3 dimerisation and phosphoacceptor" evidence="11">
    <location>
        <begin position="199"/>
        <end position="266"/>
    </location>
</feature>
<evidence type="ECO:0000259" key="12">
    <source>
        <dbReference type="Pfam" id="PF23539"/>
    </source>
</evidence>
<accession>A0A9W6SCK4</accession>
<dbReference type="GO" id="GO:0000155">
    <property type="term" value="F:phosphorelay sensor kinase activity"/>
    <property type="evidence" value="ECO:0007669"/>
    <property type="project" value="InterPro"/>
</dbReference>
<keyword evidence="6 13" id="KW-0418">Kinase</keyword>
<comment type="caution">
    <text evidence="13">The sequence shown here is derived from an EMBL/GenBank/DDBJ whole genome shotgun (WGS) entry which is preliminary data.</text>
</comment>
<feature type="transmembrane region" description="Helical" evidence="9">
    <location>
        <begin position="146"/>
        <end position="167"/>
    </location>
</feature>
<evidence type="ECO:0000256" key="6">
    <source>
        <dbReference type="ARBA" id="ARBA00022777"/>
    </source>
</evidence>
<evidence type="ECO:0000256" key="4">
    <source>
        <dbReference type="ARBA" id="ARBA00022679"/>
    </source>
</evidence>
<evidence type="ECO:0000256" key="7">
    <source>
        <dbReference type="ARBA" id="ARBA00022840"/>
    </source>
</evidence>
<proteinExistence type="predicted"/>
<evidence type="ECO:0000259" key="10">
    <source>
        <dbReference type="Pfam" id="PF02518"/>
    </source>
</evidence>
<feature type="transmembrane region" description="Helical" evidence="9">
    <location>
        <begin position="32"/>
        <end position="50"/>
    </location>
</feature>
<dbReference type="EC" id="2.7.13.3" evidence="2"/>
<comment type="catalytic activity">
    <reaction evidence="1">
        <text>ATP + protein L-histidine = ADP + protein N-phospho-L-histidine.</text>
        <dbReference type="EC" id="2.7.13.3"/>
    </reaction>
</comment>
<evidence type="ECO:0000313" key="14">
    <source>
        <dbReference type="Proteomes" id="UP001165074"/>
    </source>
</evidence>
<dbReference type="AlphaFoldDB" id="A0A9W6SCK4"/>
<feature type="domain" description="DUF7134" evidence="12">
    <location>
        <begin position="21"/>
        <end position="164"/>
    </location>
</feature>
<evidence type="ECO:0000256" key="5">
    <source>
        <dbReference type="ARBA" id="ARBA00022741"/>
    </source>
</evidence>
<protein>
    <recommendedName>
        <fullName evidence="2">histidine kinase</fullName>
        <ecNumber evidence="2">2.7.13.3</ecNumber>
    </recommendedName>
</protein>
<evidence type="ECO:0000256" key="2">
    <source>
        <dbReference type="ARBA" id="ARBA00012438"/>
    </source>
</evidence>
<evidence type="ECO:0000256" key="1">
    <source>
        <dbReference type="ARBA" id="ARBA00000085"/>
    </source>
</evidence>
<evidence type="ECO:0000256" key="3">
    <source>
        <dbReference type="ARBA" id="ARBA00022553"/>
    </source>
</evidence>
<dbReference type="InterPro" id="IPR055558">
    <property type="entry name" value="DUF7134"/>
</dbReference>
<keyword evidence="14" id="KW-1185">Reference proteome</keyword>
<keyword evidence="8" id="KW-0902">Two-component regulatory system</keyword>